<name>A0A6A6JP12_WESOR</name>
<accession>A0A6A6JP12</accession>
<proteinExistence type="predicted"/>
<dbReference type="EMBL" id="ML986488">
    <property type="protein sequence ID" value="KAF2278262.1"/>
    <property type="molecule type" value="Genomic_DNA"/>
</dbReference>
<evidence type="ECO:0000313" key="1">
    <source>
        <dbReference type="EMBL" id="KAF2278262.1"/>
    </source>
</evidence>
<keyword evidence="2" id="KW-1185">Reference proteome</keyword>
<dbReference type="GeneID" id="54547297"/>
<organism evidence="1 2">
    <name type="scientific">Westerdykella ornata</name>
    <dbReference type="NCBI Taxonomy" id="318751"/>
    <lineage>
        <taxon>Eukaryota</taxon>
        <taxon>Fungi</taxon>
        <taxon>Dikarya</taxon>
        <taxon>Ascomycota</taxon>
        <taxon>Pezizomycotina</taxon>
        <taxon>Dothideomycetes</taxon>
        <taxon>Pleosporomycetidae</taxon>
        <taxon>Pleosporales</taxon>
        <taxon>Sporormiaceae</taxon>
        <taxon>Westerdykella</taxon>
    </lineage>
</organism>
<gene>
    <name evidence="1" type="ORF">EI97DRAFT_249093</name>
</gene>
<reference evidence="1" key="1">
    <citation type="journal article" date="2020" name="Stud. Mycol.">
        <title>101 Dothideomycetes genomes: a test case for predicting lifestyles and emergence of pathogens.</title>
        <authorList>
            <person name="Haridas S."/>
            <person name="Albert R."/>
            <person name="Binder M."/>
            <person name="Bloem J."/>
            <person name="Labutti K."/>
            <person name="Salamov A."/>
            <person name="Andreopoulos B."/>
            <person name="Baker S."/>
            <person name="Barry K."/>
            <person name="Bills G."/>
            <person name="Bluhm B."/>
            <person name="Cannon C."/>
            <person name="Castanera R."/>
            <person name="Culley D."/>
            <person name="Daum C."/>
            <person name="Ezra D."/>
            <person name="Gonzalez J."/>
            <person name="Henrissat B."/>
            <person name="Kuo A."/>
            <person name="Liang C."/>
            <person name="Lipzen A."/>
            <person name="Lutzoni F."/>
            <person name="Magnuson J."/>
            <person name="Mondo S."/>
            <person name="Nolan M."/>
            <person name="Ohm R."/>
            <person name="Pangilinan J."/>
            <person name="Park H.-J."/>
            <person name="Ramirez L."/>
            <person name="Alfaro M."/>
            <person name="Sun H."/>
            <person name="Tritt A."/>
            <person name="Yoshinaga Y."/>
            <person name="Zwiers L.-H."/>
            <person name="Turgeon B."/>
            <person name="Goodwin S."/>
            <person name="Spatafora J."/>
            <person name="Crous P."/>
            <person name="Grigoriev I."/>
        </authorList>
    </citation>
    <scope>NUCLEOTIDE SEQUENCE</scope>
    <source>
        <strain evidence="1">CBS 379.55</strain>
    </source>
</reference>
<dbReference type="AlphaFoldDB" id="A0A6A6JP12"/>
<evidence type="ECO:0000313" key="2">
    <source>
        <dbReference type="Proteomes" id="UP000800097"/>
    </source>
</evidence>
<dbReference type="Proteomes" id="UP000800097">
    <property type="component" value="Unassembled WGS sequence"/>
</dbReference>
<dbReference type="RefSeq" id="XP_033655801.1">
    <property type="nucleotide sequence ID" value="XM_033794122.1"/>
</dbReference>
<protein>
    <submittedName>
        <fullName evidence="1">Uncharacterized protein</fullName>
    </submittedName>
</protein>
<sequence>MRWRRGDAATAWDTLAGDTSPLWILVVDNHVPFTASALRSARRLGSRRAPRCASQVVSTLDYGTAPACEAVWRVRVIQDYQGMGNYEIVVRCMYIVWSNNSVGTGGTLSAPILGGSSSSGTFTSQTLRLQICPKPASRRNRLDPSRSHFPLCPACIFNRVLLQGRSSTTRNRAATLFPILFPDRTGASDFS</sequence>